<evidence type="ECO:0000256" key="1">
    <source>
        <dbReference type="ARBA" id="ARBA00008857"/>
    </source>
</evidence>
<dbReference type="PANTHER" id="PTHR30349">
    <property type="entry name" value="PHAGE INTEGRASE-RELATED"/>
    <property type="match status" value="1"/>
</dbReference>
<dbReference type="PANTHER" id="PTHR30349:SF41">
    <property type="entry name" value="INTEGRASE_RECOMBINASE PROTEIN MJ0367-RELATED"/>
    <property type="match status" value="1"/>
</dbReference>
<evidence type="ECO:0000259" key="6">
    <source>
        <dbReference type="PROSITE" id="PS51898"/>
    </source>
</evidence>
<evidence type="ECO:0000259" key="7">
    <source>
        <dbReference type="PROSITE" id="PS51900"/>
    </source>
</evidence>
<organism evidence="8 9">
    <name type="scientific">Oceanobacillus caeni</name>
    <dbReference type="NCBI Taxonomy" id="405946"/>
    <lineage>
        <taxon>Bacteria</taxon>
        <taxon>Bacillati</taxon>
        <taxon>Bacillota</taxon>
        <taxon>Bacilli</taxon>
        <taxon>Bacillales</taxon>
        <taxon>Bacillaceae</taxon>
        <taxon>Oceanobacillus</taxon>
    </lineage>
</organism>
<dbReference type="RefSeq" id="WP_060668994.1">
    <property type="nucleotide sequence ID" value="NZ_LGTK01000062.1"/>
</dbReference>
<sequence>MQSYSVEKTIRENGQHSVVLVDEDLIIVEEVALFLQYLEGKGMALNTIESYCRSLKEYFTWLSREELRFYEVNKRSMISFIDFIKSEDVGRKEEKSARTINKYLATVASFYQYFEGVGGYIDDNPITVKDKSQRNKSFYVHTVNKDSLNVNFFRQKEVKSKNTKRLFPNQIEMLYEAFDNLSNDVEVVTRNKLLFKLLYETGCRIGEALGLRLMDYSEPNPTEQIGTIYVKKHKPYYHKDHSLKTIERDIPVSMDLIYAIEDYVLSFRPQIGETDTIFVNHGTSSEGKFMIRGTVETIFKELSEQAGIKCTPHMLRHTHGTELKESGYSEVYIMDRLGHSSIESTKQYMHISYDAQAKAYNDFIQQRKVVLEG</sequence>
<dbReference type="InterPro" id="IPR010998">
    <property type="entry name" value="Integrase_recombinase_N"/>
</dbReference>
<dbReference type="InterPro" id="IPR013762">
    <property type="entry name" value="Integrase-like_cat_sf"/>
</dbReference>
<dbReference type="Proteomes" id="UP000037854">
    <property type="component" value="Unassembled WGS sequence"/>
</dbReference>
<evidence type="ECO:0000256" key="2">
    <source>
        <dbReference type="ARBA" id="ARBA00022908"/>
    </source>
</evidence>
<feature type="domain" description="Core-binding (CB)" evidence="7">
    <location>
        <begin position="25"/>
        <end position="115"/>
    </location>
</feature>
<dbReference type="PROSITE" id="PS51898">
    <property type="entry name" value="TYR_RECOMBINASE"/>
    <property type="match status" value="1"/>
</dbReference>
<evidence type="ECO:0000313" key="8">
    <source>
        <dbReference type="EMBL" id="KPH71794.1"/>
    </source>
</evidence>
<dbReference type="InterPro" id="IPR044068">
    <property type="entry name" value="CB"/>
</dbReference>
<dbReference type="CDD" id="cd00397">
    <property type="entry name" value="DNA_BRE_C"/>
    <property type="match status" value="1"/>
</dbReference>
<dbReference type="Pfam" id="PF00589">
    <property type="entry name" value="Phage_integrase"/>
    <property type="match status" value="1"/>
</dbReference>
<keyword evidence="9" id="KW-1185">Reference proteome</keyword>
<accession>A0ABR5MGM8</accession>
<evidence type="ECO:0000256" key="3">
    <source>
        <dbReference type="ARBA" id="ARBA00023125"/>
    </source>
</evidence>
<comment type="caution">
    <text evidence="8">The sequence shown here is derived from an EMBL/GenBank/DDBJ whole genome shotgun (WGS) entry which is preliminary data.</text>
</comment>
<dbReference type="InterPro" id="IPR011010">
    <property type="entry name" value="DNA_brk_join_enz"/>
</dbReference>
<keyword evidence="2" id="KW-0229">DNA integration</keyword>
<evidence type="ECO:0000256" key="4">
    <source>
        <dbReference type="ARBA" id="ARBA00023172"/>
    </source>
</evidence>
<evidence type="ECO:0000256" key="5">
    <source>
        <dbReference type="PROSITE-ProRule" id="PRU01248"/>
    </source>
</evidence>
<dbReference type="PROSITE" id="PS51900">
    <property type="entry name" value="CB"/>
    <property type="match status" value="1"/>
</dbReference>
<comment type="similarity">
    <text evidence="1">Belongs to the 'phage' integrase family.</text>
</comment>
<evidence type="ECO:0000313" key="9">
    <source>
        <dbReference type="Proteomes" id="UP000037854"/>
    </source>
</evidence>
<dbReference type="Gene3D" id="1.10.443.10">
    <property type="entry name" value="Intergrase catalytic core"/>
    <property type="match status" value="1"/>
</dbReference>
<keyword evidence="3 5" id="KW-0238">DNA-binding</keyword>
<dbReference type="InterPro" id="IPR004107">
    <property type="entry name" value="Integrase_SAM-like_N"/>
</dbReference>
<proteinExistence type="inferred from homology"/>
<dbReference type="InterPro" id="IPR002104">
    <property type="entry name" value="Integrase_catalytic"/>
</dbReference>
<dbReference type="SUPFAM" id="SSF56349">
    <property type="entry name" value="DNA breaking-rejoining enzymes"/>
    <property type="match status" value="1"/>
</dbReference>
<protein>
    <submittedName>
        <fullName evidence="8">Integrase</fullName>
    </submittedName>
</protein>
<dbReference type="Pfam" id="PF02899">
    <property type="entry name" value="Phage_int_SAM_1"/>
    <property type="match status" value="1"/>
</dbReference>
<name>A0ABR5MGM8_9BACI</name>
<dbReference type="EMBL" id="LGTK01000062">
    <property type="protein sequence ID" value="KPH71794.1"/>
    <property type="molecule type" value="Genomic_DNA"/>
</dbReference>
<feature type="domain" description="Tyr recombinase" evidence="6">
    <location>
        <begin position="161"/>
        <end position="361"/>
    </location>
</feature>
<keyword evidence="4" id="KW-0233">DNA recombination</keyword>
<gene>
    <name evidence="8" type="ORF">AFL42_14140</name>
</gene>
<dbReference type="Gene3D" id="1.10.150.130">
    <property type="match status" value="1"/>
</dbReference>
<dbReference type="InterPro" id="IPR050090">
    <property type="entry name" value="Tyrosine_recombinase_XerCD"/>
</dbReference>
<reference evidence="8 9" key="1">
    <citation type="submission" date="2015-07" db="EMBL/GenBank/DDBJ databases">
        <title>High-quality draft genome sequence of Oceanobacillus caeni HM6, a bacillus isolated from a human feces.</title>
        <authorList>
            <person name="Kumar J."/>
            <person name="Verma M.K."/>
            <person name="Pandey R."/>
            <person name="Bhambi M."/>
            <person name="Chauhan N."/>
        </authorList>
    </citation>
    <scope>NUCLEOTIDE SEQUENCE [LARGE SCALE GENOMIC DNA]</scope>
    <source>
        <strain evidence="8 9">HM6</strain>
    </source>
</reference>